<evidence type="ECO:0000256" key="7">
    <source>
        <dbReference type="ARBA" id="ARBA00022692"/>
    </source>
</evidence>
<comment type="subunit">
    <text evidence="19">Interacts with ARID4B, BRMS1L, HCFC1, HDAC1, HDAC2, MXI1, SAP30L, SAP130, SFPQ and TOPORS. Interacts with OGT (via TPRs 1-6); the interaction mediates transcriptional repression in parallel with histone deacetylase. Interacts with BAZ2A, MXD1, MXD3, MXD4, MBD2, DACH1, NCOR1, NR4A2, REST, RLIM, SAP30, SETDB1, SMYD2, and SUDS3. Interacts with PHF12 in a complex composed of HDAC1, PHF12 and SAP30. Interacts with TET1; the interaction recruits SIN3A to gene promoters. The large PER complex involved in the histone deacetylation is composed of at least HDAC1, PER2, SFPQ and SIN3A. Interacts with KLF11. Interacts with PPHLN1. Found in a complex with YY1, GON4L and HDAC1. Interacts (via PAH2) with FOXK1. Interacts with FOXK2. Found in a complex composed of at least SINHCAF, SIN3A, HDAC1, SAP30, RBBP4, OGT and TET1. Interacts with SINHCAF. Interacts with SPHK2.</text>
</comment>
<feature type="compositionally biased region" description="Polar residues" evidence="26">
    <location>
        <begin position="1928"/>
        <end position="1937"/>
    </location>
</feature>
<comment type="similarity">
    <text evidence="3">Belongs to the nesprin family.</text>
</comment>
<feature type="region of interest" description="Disordered" evidence="26">
    <location>
        <begin position="537"/>
        <end position="693"/>
    </location>
</feature>
<keyword evidence="10" id="KW-1133">Transmembrane helix</keyword>
<evidence type="ECO:0000256" key="24">
    <source>
        <dbReference type="PROSITE-ProRule" id="PRU00810"/>
    </source>
</evidence>
<evidence type="ECO:0000256" key="13">
    <source>
        <dbReference type="ARBA" id="ARBA00023054"/>
    </source>
</evidence>
<evidence type="ECO:0000256" key="18">
    <source>
        <dbReference type="ARBA" id="ARBA00056268"/>
    </source>
</evidence>
<dbReference type="SUPFAM" id="SSF47762">
    <property type="entry name" value="PAH2 domain"/>
    <property type="match status" value="3"/>
</dbReference>
<feature type="compositionally biased region" description="Polar residues" evidence="26">
    <location>
        <begin position="192"/>
        <end position="203"/>
    </location>
</feature>
<dbReference type="FunFam" id="1.20.1160.11:FF:000001">
    <property type="entry name" value="Paired amphipathic helix protein Sin3"/>
    <property type="match status" value="1"/>
</dbReference>
<dbReference type="VEuPathDB" id="VectorBase:MDOMA2_017658"/>
<comment type="function">
    <text evidence="18">Acts as a transcriptional repressor. Corepressor for REST. Interacts with MXI1 to repress MYC responsive genes and antagonize MYC oncogenic activities. Also interacts with MXD1-MAX heterodimers to repress transcription by tethering SIN3A to DNA. Acts cooperatively with OGT to repress transcription in parallel with histone deacetylation. Involved in the control of the circadian rhythms. Required for the transcriptional repression of circadian target genes, such as PER1, mediated by the large PER complex through histone deacetylation. Cooperates with FOXK1 to regulate cell cycle progression probably by repressing cell cycle inhibitor genes expression. Required for cortical neuron differentiation and callosal axon elongation.</text>
</comment>
<evidence type="ECO:0000256" key="4">
    <source>
        <dbReference type="ARBA" id="ARBA00022491"/>
    </source>
</evidence>
<comment type="subcellular location">
    <subcellularLocation>
        <location evidence="1">Nucleus membrane</location>
    </subcellularLocation>
    <subcellularLocation>
        <location evidence="2">Nucleus</location>
        <location evidence="2">Nucleolus</location>
    </subcellularLocation>
</comment>
<evidence type="ECO:0000256" key="9">
    <source>
        <dbReference type="ARBA" id="ARBA00022843"/>
    </source>
</evidence>
<feature type="region of interest" description="Disordered" evidence="26">
    <location>
        <begin position="3010"/>
        <end position="3075"/>
    </location>
</feature>
<evidence type="ECO:0000256" key="14">
    <source>
        <dbReference type="ARBA" id="ARBA00023108"/>
    </source>
</evidence>
<feature type="compositionally biased region" description="Low complexity" evidence="26">
    <location>
        <begin position="1295"/>
        <end position="1304"/>
    </location>
</feature>
<feature type="compositionally biased region" description="Polar residues" evidence="26">
    <location>
        <begin position="610"/>
        <end position="622"/>
    </location>
</feature>
<evidence type="ECO:0000256" key="16">
    <source>
        <dbReference type="ARBA" id="ARBA00023163"/>
    </source>
</evidence>
<evidence type="ECO:0000256" key="8">
    <source>
        <dbReference type="ARBA" id="ARBA00022737"/>
    </source>
</evidence>
<keyword evidence="12" id="KW-0805">Transcription regulation</keyword>
<keyword evidence="8" id="KW-0677">Repeat</keyword>
<feature type="region of interest" description="Disordered" evidence="26">
    <location>
        <begin position="192"/>
        <end position="262"/>
    </location>
</feature>
<feature type="compositionally biased region" description="Polar residues" evidence="26">
    <location>
        <begin position="644"/>
        <end position="670"/>
    </location>
</feature>
<feature type="topological domain" description="Cytoplasmic" evidence="23">
    <location>
        <begin position="1"/>
        <end position="3088"/>
    </location>
</feature>
<evidence type="ECO:0000256" key="26">
    <source>
        <dbReference type="SAM" id="MobiDB-lite"/>
    </source>
</evidence>
<evidence type="ECO:0000256" key="1">
    <source>
        <dbReference type="ARBA" id="ARBA00004126"/>
    </source>
</evidence>
<evidence type="ECO:0000256" key="20">
    <source>
        <dbReference type="ARBA" id="ARBA00068512"/>
    </source>
</evidence>
<evidence type="ECO:0000256" key="17">
    <source>
        <dbReference type="ARBA" id="ARBA00023242"/>
    </source>
</evidence>
<feature type="compositionally biased region" description="Polar residues" evidence="26">
    <location>
        <begin position="1977"/>
        <end position="1986"/>
    </location>
</feature>
<dbReference type="Pfam" id="PF02671">
    <property type="entry name" value="PAH"/>
    <property type="match status" value="3"/>
</dbReference>
<evidence type="ECO:0000256" key="23">
    <source>
        <dbReference type="PROSITE-ProRule" id="PRU00385"/>
    </source>
</evidence>
<dbReference type="FunFam" id="1.20.1160.11:FF:000002">
    <property type="entry name" value="Paired amphipathic helix protein SIN3"/>
    <property type="match status" value="1"/>
</dbReference>
<feature type="compositionally biased region" description="Basic residues" evidence="26">
    <location>
        <begin position="2086"/>
        <end position="2097"/>
    </location>
</feature>
<keyword evidence="4" id="KW-0678">Repressor</keyword>
<feature type="region of interest" description="Disordered" evidence="26">
    <location>
        <begin position="1928"/>
        <end position="1964"/>
    </location>
</feature>
<feature type="compositionally biased region" description="Polar residues" evidence="26">
    <location>
        <begin position="230"/>
        <end position="247"/>
    </location>
</feature>
<sequence length="3135" mass="340021">MVQQTSAQSGSGGGSGSQISTGPSSAPQPGQPGAPPRLKVEDALSYLDQVKYQYTDQPQIYNNFLDIMKEFKSHCIDTPGVIQRVSTLFKGHTELIYGFNMFLPPGYKIEIHSDELGCSVPVVSMPSPPGSAPGSGTTVHAVSGTAMTIGHKIGSNAANPTVHQMQTATTAGAVNLMTHGGTSLSQTTIHALQPPSATQQSPNPAAAGGGHTPSHVPPHASASPAPAQVTVASVNAGAPSSNMPQNYSRDRDRGGVTMSAANLPPAAGGMVVGGPPTPNSLNDLSVQGHHNLHHISQAHQSMLMGETAPTPGAAPQQPVEFNHAITYVNKIKNRFQNQPEKYKKFLEILHTYQKEQKVIKEGSTGVNQGKTLTEQEVYTQVAKLFGQDEDLLREFGQFLPDATNHQAQQYMTKSHNDHKRATTTALSGGAHITMSPAGGGVPAAGSPLHLNSGATLSQISTTAHAAALAAVNTSVSLKTAYNNSQQNHVLSSAAGVGGRGIDPGSIGPGSVGSSAGGDILLEKDYRSNVHVNVHHQGAGGGGVGGPHHLPGGNTASCNIRGTYDSKDSHRSNHHASVVTGSQKYLSHHHHGHNQAGQANMSGGVAGGVHNMSNMGSNVSKKSPSYGGLASGMPPGSGIPPHLQGGSTNVSSLNYVSSPGNTYHNQMSHTAGSRRHADDMSGGGVGGGLGVPPTKRHKPIYRDISFSEASRKCSIQDAAFFDKVRKSLRNPEVYDNFLRCLTLYTQEIVSKTELLTLVTPFLSKFPELFRWFTDFLGPPISQVTGTNCGLTGGSHSEGIPLQAAQRHGGGTGVNSSSGLTKHDGGSGLSERQNNLQNTDHHQEIDLSSCKRLGASYCALPQSTIPKKCSGRTPLCREVLNDKWVSFPTWASEDSTFVTSRKTQFEETIYRTEDERFELDVVIETNSATIRVLEGVQKKMSRMSPEDLARYHLDDYLGGTSQTIHQRAIYRIYGEKAGEIIQGLKKNPSVAVPIVLKRLKVKEEEWRKAQKNFNIQWREQNEKYYLKSLDHQSINFKPNDMKALRSKSLFNEIETLYDERHDQEDENGEPITGPHLILPYKDKTILDDAANLLIHHVKRQTGIQKQEKTKIKHILRQFVPDLFFSTRQPLSDDEREDVFPFLIDDNDKMDVDSATPTCKQENRNKTNVTTSSSSTTITSSSSVSSAAAYSSCTSAAASTGATSLTSTTAAATATTTSSATLSGLPAIKTETEAMDTKENLVPPSTVINNNALASTVEPSAAAAATSSSITSSSTLAIISSDKNPESKGGGGDTSKESNNAASNMSATTAGGDTIPTSSTSSITVTTTTPSELSTNFANCDSKTNTTTETTSSAVATPSASTSSSSSGISTITTTAAASMATATAITTNPPPSSLSSPATTENLTNATNTTTVVSVDGIKTEIKMEDEEMPSSDIPVPPHAISKHMDEAYTLFYANNNWYLFFRLHAILCERLRTMYERAQIIAAEEEKYKQNRRENIAQALRLKPKSEVAVEDYYPTFLDMLKNVLDGNMDSNTFEDQMREMFGIHAYISFTLDKVVSNAVRQLQNCVTERIALDCVELFHHEQKKGAAGGLCRNANKSFNAEMHYQRKAEEILHEENCFKIYIYKIDCRVTIELLDTDSDDVAEREKPVNKVKSWSKYVDRLTNPTSANSSHSNTNANSPNSSSNNNNNNNKSAKSPTSTMQHTISSSNNNNCVSTNSRHKANINTTIGLVPATASSSSPTTQPHNRNSSFSDDAVNGNLEKENIRFYTRAEISNINVKANDNHQYHHQYNQGQFNSPTTASAQQQQLHGVNVGKRLPPRSPAKSSISQTSTNTSTSTISPTKGKVSHESIKQLVLEAEHLVRDEALKTPTKQKHSINCGGLVQISSTIKKREVSIMPGPIKRVQEWLEHQPTTPVQLKSPQDHQLMISPSSVATSPSRTDDCEASGEASETDSIPQHCSDDTSEGFTESIATCMQTSTNSYGNSTERMGGSAEPMVVPGSNQSLNVKVTKRQQSRRKSERPWSVSCLSQLTTDAKQVAAKVCTISNVQSGLASHSISESALDSLSPGRPRTSSTAAQVKSYDSKGSLKRRKTRKKKLSYTANGKKSDTNSEDNLEQTELNKYSNSNANNNNMILSSCESMTPQQMAEITQALLQLQNSSSNSNGNIASNSEQLINNCPPGATNVAASNAESGEEENHLMKPNFRVGSFTTAYMTNEARLGSLAKLATYMNDEELQGEYTTGTEDHHSSFSETAWDNYQEKYNSENYSEGFDSDAARKLLEFGDDYRNFIDSQSDCCSSLSAANNLDSLSPPRMDSLQQNETKIVITQDTIVSSVDHARRRRALELEYERRRKNLEIRRKSCQESLDYPNSKSPTIAALSSSTQALTPKNSERFNFQQHKLDSATRKLEFGMSHSAQSLRRTSESDTSQRRRKADERRRSSRNLEKCIKLIPATSSSSGDDSDDEKEIRNLLHQSQNRLDDTKALKIRCHLLRPEDYTEIINTCRDNIRCLESVLKGPSSSVLSSQCVTHSKDLLAAWEDLLGWSENAAAARKMQEDMIVLKHALNRLGNKSSYEQLDTEPSIQIAIEALKNEKTQLQTYRTHMLKLNASVHSWLTKQERRLQNAVVEQQLKEAAANLGSIELLEEKDEIESEHKQKIGGITASSSTVTEQTEPDSTTTATTATKSTIAVTTNKTTMITVTDSNGNQVETHTTASGMMASSSSIGTCTTTQTIANEKNWDLQSLITSENEFHKHLKDEVSDMYTAWDEADSRINSQLEVLTSSLTAWRQLECGLSEFQLALGQDRGTLQGLEGALKTGQATPGELAQNVKLVAKLLSEKVNVSQEQLTAVQDYLDPNHVLYIAKFTASNGSLSDSGISDGGATSDGGLSERERRLGVLRRLAKQLESALAPGSEAMKSIAARMESAENDLKSLQNTCRDLIVRTAASHQCKKQQAQDHVTAEKKDQTDSKTAQQLKHANGCLKGRHQNGNGHLNGLEGKIQVTAIGDGVMSSNSAVSRRKRKNRRSSATAPTNAVVSADMAQSNALQMTSTTPDGDDDPSDDNSNYDLDSSDDELNSKSKRGWAWRIARVAVPMQLALFTVFCAACLMQPNCCDNINNLSMSFTPQLRYVRGPPPI</sequence>
<keyword evidence="13 25" id="KW-0175">Coiled coil</keyword>
<organism evidence="28">
    <name type="scientific">Musca domestica</name>
    <name type="common">House fly</name>
    <dbReference type="NCBI Taxonomy" id="7370"/>
    <lineage>
        <taxon>Eukaryota</taxon>
        <taxon>Metazoa</taxon>
        <taxon>Ecdysozoa</taxon>
        <taxon>Arthropoda</taxon>
        <taxon>Hexapoda</taxon>
        <taxon>Insecta</taxon>
        <taxon>Pterygota</taxon>
        <taxon>Neoptera</taxon>
        <taxon>Endopterygota</taxon>
        <taxon>Diptera</taxon>
        <taxon>Brachycera</taxon>
        <taxon>Muscomorpha</taxon>
        <taxon>Muscoidea</taxon>
        <taxon>Muscidae</taxon>
        <taxon>Musca</taxon>
    </lineage>
</organism>
<reference evidence="28" key="1">
    <citation type="submission" date="2012-08" db="EMBL/GenBank/DDBJ databases">
        <title>Transcriptome of adult Musca domestica launches a platform for comparative house fly gene expression and characterization of differential gene expression among resistant and susceptible house flies.</title>
        <authorList>
            <person name="Liu N."/>
            <person name="Zhang L."/>
            <person name="Li M."/>
            <person name="Reid W."/>
        </authorList>
    </citation>
    <scope>NUCLEOTIDE SEQUENCE</scope>
    <source>
        <strain evidence="28">ALHF</strain>
        <tissue evidence="28">Whole body</tissue>
    </source>
</reference>
<evidence type="ECO:0000259" key="27">
    <source>
        <dbReference type="PROSITE" id="PS51049"/>
    </source>
</evidence>
<feature type="coiled-coil region" evidence="25">
    <location>
        <begin position="2915"/>
        <end position="2942"/>
    </location>
</feature>
<evidence type="ECO:0000313" key="28">
    <source>
        <dbReference type="EMBL" id="AFP64330.1"/>
    </source>
</evidence>
<feature type="region of interest" description="Disordered" evidence="26">
    <location>
        <begin position="1148"/>
        <end position="1176"/>
    </location>
</feature>
<feature type="topological domain" description="Perinuclear space" evidence="23">
    <location>
        <begin position="3110"/>
        <end position="3135"/>
    </location>
</feature>
<evidence type="ECO:0000256" key="10">
    <source>
        <dbReference type="ARBA" id="ARBA00022989"/>
    </source>
</evidence>
<dbReference type="GO" id="GO:0061629">
    <property type="term" value="F:RNA polymerase II-specific DNA-binding transcription factor binding"/>
    <property type="evidence" value="ECO:0007669"/>
    <property type="project" value="UniProtKB-ARBA"/>
</dbReference>
<dbReference type="GO" id="GO:0048511">
    <property type="term" value="P:rhythmic process"/>
    <property type="evidence" value="ECO:0007669"/>
    <property type="project" value="UniProtKB-KW"/>
</dbReference>
<feature type="compositionally biased region" description="Low complexity" evidence="26">
    <location>
        <begin position="17"/>
        <end position="28"/>
    </location>
</feature>
<feature type="region of interest" description="Disordered" evidence="26">
    <location>
        <begin position="2947"/>
        <end position="2975"/>
    </location>
</feature>
<evidence type="ECO:0000256" key="21">
    <source>
        <dbReference type="ARBA" id="ARBA00075105"/>
    </source>
</evidence>
<evidence type="ECO:0000256" key="12">
    <source>
        <dbReference type="ARBA" id="ARBA00023015"/>
    </source>
</evidence>
<feature type="compositionally biased region" description="Basic and acidic residues" evidence="26">
    <location>
        <begin position="2958"/>
        <end position="2967"/>
    </location>
</feature>
<feature type="compositionally biased region" description="Low complexity" evidence="26">
    <location>
        <begin position="1339"/>
        <end position="1366"/>
    </location>
</feature>
<feature type="compositionally biased region" description="Polar residues" evidence="26">
    <location>
        <begin position="3028"/>
        <end position="3052"/>
    </location>
</feature>
<feature type="compositionally biased region" description="Low complexity" evidence="26">
    <location>
        <begin position="212"/>
        <end position="227"/>
    </location>
</feature>
<feature type="region of interest" description="Disordered" evidence="26">
    <location>
        <begin position="1731"/>
        <end position="1756"/>
    </location>
</feature>
<dbReference type="GO" id="GO:0005730">
    <property type="term" value="C:nucleolus"/>
    <property type="evidence" value="ECO:0007669"/>
    <property type="project" value="UniProtKB-SubCell"/>
</dbReference>
<evidence type="ECO:0000256" key="3">
    <source>
        <dbReference type="ARBA" id="ARBA00008619"/>
    </source>
</evidence>
<feature type="region of interest" description="Disordered" evidence="26">
    <location>
        <begin position="798"/>
        <end position="832"/>
    </location>
</feature>
<feature type="region of interest" description="Disordered" evidence="26">
    <location>
        <begin position="1977"/>
        <end position="2002"/>
    </location>
</feature>
<dbReference type="EMBL" id="KA649701">
    <property type="protein sequence ID" value="AFP64330.1"/>
    <property type="molecule type" value="mRNA"/>
</dbReference>
<feature type="region of interest" description="Disordered" evidence="26">
    <location>
        <begin position="1274"/>
        <end position="1366"/>
    </location>
</feature>
<name>T1PLP1_MUSDO</name>
<evidence type="ECO:0000256" key="6">
    <source>
        <dbReference type="ARBA" id="ARBA00022553"/>
    </source>
</evidence>
<dbReference type="SMART" id="SM01249">
    <property type="entry name" value="KASH"/>
    <property type="match status" value="1"/>
</dbReference>
<evidence type="ECO:0000256" key="25">
    <source>
        <dbReference type="SAM" id="Coils"/>
    </source>
</evidence>
<evidence type="ECO:0000256" key="5">
    <source>
        <dbReference type="ARBA" id="ARBA00022499"/>
    </source>
</evidence>
<dbReference type="GO" id="GO:0000122">
    <property type="term" value="P:negative regulation of transcription by RNA polymerase II"/>
    <property type="evidence" value="ECO:0007669"/>
    <property type="project" value="TreeGrafter"/>
</dbReference>
<feature type="region of interest" description="Disordered" evidence="26">
    <location>
        <begin position="1661"/>
        <end position="1717"/>
    </location>
</feature>
<dbReference type="InterPro" id="IPR012315">
    <property type="entry name" value="KASH"/>
</dbReference>
<dbReference type="VEuPathDB" id="VectorBase:MDOMA2_015153"/>
<dbReference type="Gene3D" id="1.20.1160.11">
    <property type="entry name" value="Paired amphipathic helix"/>
    <property type="match status" value="3"/>
</dbReference>
<dbReference type="GO" id="GO:0031965">
    <property type="term" value="C:nuclear membrane"/>
    <property type="evidence" value="ECO:0007669"/>
    <property type="project" value="UniProtKB-SubCell"/>
</dbReference>
<keyword evidence="9" id="KW-0832">Ubl conjugation</keyword>
<dbReference type="PROSITE" id="PS51049">
    <property type="entry name" value="KASH"/>
    <property type="match status" value="1"/>
</dbReference>
<keyword evidence="5" id="KW-1017">Isopeptide bond</keyword>
<feature type="compositionally biased region" description="Low complexity" evidence="26">
    <location>
        <begin position="2666"/>
        <end position="2682"/>
    </location>
</feature>
<feature type="compositionally biased region" description="Low complexity" evidence="26">
    <location>
        <begin position="1662"/>
        <end position="1716"/>
    </location>
</feature>
<feature type="region of interest" description="Disordered" evidence="26">
    <location>
        <begin position="2409"/>
        <end position="2440"/>
    </location>
</feature>
<dbReference type="PROSITE" id="PS51477">
    <property type="entry name" value="PAH"/>
    <property type="match status" value="3"/>
</dbReference>
<feature type="compositionally biased region" description="Gly residues" evidence="26">
    <location>
        <begin position="680"/>
        <end position="689"/>
    </location>
</feature>
<evidence type="ECO:0000256" key="19">
    <source>
        <dbReference type="ARBA" id="ARBA00061761"/>
    </source>
</evidence>
<keyword evidence="7 23" id="KW-0812">Transmembrane</keyword>
<protein>
    <recommendedName>
        <fullName evidence="20">Paired amphipathic helix protein Sin3a</fullName>
    </recommendedName>
    <alternativeName>
        <fullName evidence="21">Histone deacetylase complex subunit Sin3a</fullName>
    </alternativeName>
    <alternativeName>
        <fullName evidence="22">Transcriptional corepressor Sin3a</fullName>
    </alternativeName>
</protein>
<dbReference type="FunFam" id="1.20.1160.11:FF:000004">
    <property type="entry name" value="Paired amphipathic helix protein Sin3a"/>
    <property type="match status" value="1"/>
</dbReference>
<keyword evidence="11" id="KW-0007">Acetylation</keyword>
<dbReference type="InterPro" id="IPR031693">
    <property type="entry name" value="Sin3_C"/>
</dbReference>
<dbReference type="GO" id="GO:0070822">
    <property type="term" value="C:Sin3-type complex"/>
    <property type="evidence" value="ECO:0007669"/>
    <property type="project" value="TreeGrafter"/>
</dbReference>
<feature type="region of interest" description="Disordered" evidence="26">
    <location>
        <begin position="2651"/>
        <end position="2682"/>
    </location>
</feature>
<evidence type="ECO:0000256" key="22">
    <source>
        <dbReference type="ARBA" id="ARBA00081271"/>
    </source>
</evidence>
<feature type="compositionally biased region" description="Low complexity" evidence="26">
    <location>
        <begin position="1731"/>
        <end position="1741"/>
    </location>
</feature>
<accession>T1PLP1</accession>
<dbReference type="VEuPathDB" id="VectorBase:MDOA001691"/>
<feature type="compositionally biased region" description="Basic and acidic residues" evidence="26">
    <location>
        <begin position="2420"/>
        <end position="2440"/>
    </location>
</feature>
<feature type="region of interest" description="Disordered" evidence="26">
    <location>
        <begin position="1"/>
        <end position="37"/>
    </location>
</feature>
<dbReference type="VEuPathDB" id="VectorBase:MDOA008020"/>
<dbReference type="InterPro" id="IPR003822">
    <property type="entry name" value="PAH"/>
</dbReference>
<feature type="compositionally biased region" description="Low complexity" evidence="26">
    <location>
        <begin position="1311"/>
        <end position="1332"/>
    </location>
</feature>
<keyword evidence="14" id="KW-0090">Biological rhythms</keyword>
<evidence type="ECO:0000256" key="11">
    <source>
        <dbReference type="ARBA" id="ARBA00022990"/>
    </source>
</evidence>
<dbReference type="PANTHER" id="PTHR12346">
    <property type="entry name" value="SIN3B-RELATED"/>
    <property type="match status" value="1"/>
</dbReference>
<dbReference type="InterPro" id="IPR013194">
    <property type="entry name" value="HDAC_interact_dom"/>
</dbReference>
<dbReference type="Pfam" id="PF10541">
    <property type="entry name" value="KASH"/>
    <property type="match status" value="1"/>
</dbReference>
<dbReference type="Pfam" id="PF16879">
    <property type="entry name" value="Sin3a_C"/>
    <property type="match status" value="1"/>
</dbReference>
<dbReference type="SMART" id="SM00761">
    <property type="entry name" value="HDAC_interact"/>
    <property type="match status" value="1"/>
</dbReference>
<feature type="compositionally biased region" description="Polar residues" evidence="26">
    <location>
        <begin position="1742"/>
        <end position="1751"/>
    </location>
</feature>
<keyword evidence="6" id="KW-0597">Phosphoprotein</keyword>
<keyword evidence="15 23" id="KW-0472">Membrane</keyword>
<feature type="region of interest" description="Disordered" evidence="26">
    <location>
        <begin position="2058"/>
        <end position="2115"/>
    </location>
</feature>
<dbReference type="PANTHER" id="PTHR12346:SF0">
    <property type="entry name" value="SIN3A, ISOFORM G"/>
    <property type="match status" value="1"/>
</dbReference>
<keyword evidence="16" id="KW-0804">Transcription</keyword>
<dbReference type="InterPro" id="IPR039774">
    <property type="entry name" value="Sin3-like"/>
</dbReference>
<dbReference type="InterPro" id="IPR036600">
    <property type="entry name" value="PAH_sf"/>
</dbReference>
<feature type="domain" description="KASH" evidence="27">
    <location>
        <begin position="3080"/>
        <end position="3135"/>
    </location>
</feature>
<proteinExistence type="evidence at transcript level"/>
<dbReference type="Pfam" id="PF08295">
    <property type="entry name" value="Sin3_corepress"/>
    <property type="match status" value="1"/>
</dbReference>
<evidence type="ECO:0000256" key="2">
    <source>
        <dbReference type="ARBA" id="ARBA00004604"/>
    </source>
</evidence>
<keyword evidence="17 24" id="KW-0539">Nucleus</keyword>
<evidence type="ECO:0000256" key="15">
    <source>
        <dbReference type="ARBA" id="ARBA00023136"/>
    </source>
</evidence>
<dbReference type="GO" id="GO:0003714">
    <property type="term" value="F:transcription corepressor activity"/>
    <property type="evidence" value="ECO:0007669"/>
    <property type="project" value="InterPro"/>
</dbReference>
<feature type="compositionally biased region" description="Low complexity" evidence="26">
    <location>
        <begin position="1824"/>
        <end position="1841"/>
    </location>
</feature>
<feature type="compositionally biased region" description="Low complexity" evidence="26">
    <location>
        <begin position="1167"/>
        <end position="1176"/>
    </location>
</feature>
<feature type="region of interest" description="Disordered" evidence="26">
    <location>
        <begin position="1812"/>
        <end position="1846"/>
    </location>
</feature>